<sequence length="175" mass="18042">MRARVVGIVGGSSVSREVLETARLVGKMVAKNQWILVNGGRMEGVMDASAAGAAAEGGLVIGILPGAGSAGASGSLTVSIVTGMGDARNCIIALTSEVIIAFPGRGGTLSEIAMALKNNRPVVCLGIDPGISFNEYRKSGILVDARSPQDAIEKVKHFFRVTSQQQSSGPSFLRD</sequence>
<dbReference type="PANTHER" id="PTHR43393:SF3">
    <property type="entry name" value="LYSINE DECARBOXYLASE-LIKE PROTEIN"/>
    <property type="match status" value="1"/>
</dbReference>
<dbReference type="InterPro" id="IPR041164">
    <property type="entry name" value="LDcluster4"/>
</dbReference>
<dbReference type="Proteomes" id="UP000233256">
    <property type="component" value="Unassembled WGS sequence"/>
</dbReference>
<dbReference type="GO" id="GO:0005829">
    <property type="term" value="C:cytosol"/>
    <property type="evidence" value="ECO:0007669"/>
    <property type="project" value="TreeGrafter"/>
</dbReference>
<dbReference type="SUPFAM" id="SSF102405">
    <property type="entry name" value="MCP/YpsA-like"/>
    <property type="match status" value="1"/>
</dbReference>
<protein>
    <submittedName>
        <fullName evidence="1">DNA-binding protein</fullName>
    </submittedName>
</protein>
<accession>A0A2N1PMQ3</accession>
<keyword evidence="1" id="KW-0238">DNA-binding</keyword>
<dbReference type="InterPro" id="IPR052341">
    <property type="entry name" value="LOG_family_nucleotidases"/>
</dbReference>
<dbReference type="GO" id="GO:0003677">
    <property type="term" value="F:DNA binding"/>
    <property type="evidence" value="ECO:0007669"/>
    <property type="project" value="UniProtKB-KW"/>
</dbReference>
<gene>
    <name evidence="1" type="ORF">CVV64_13220</name>
</gene>
<name>A0A2N1PMQ3_9BACT</name>
<organism evidence="1 2">
    <name type="scientific">Candidatus Wallbacteria bacterium HGW-Wallbacteria-1</name>
    <dbReference type="NCBI Taxonomy" id="2013854"/>
    <lineage>
        <taxon>Bacteria</taxon>
        <taxon>Candidatus Walliibacteriota</taxon>
    </lineage>
</organism>
<dbReference type="Gene3D" id="3.40.50.450">
    <property type="match status" value="1"/>
</dbReference>
<dbReference type="PANTHER" id="PTHR43393">
    <property type="entry name" value="CYTOKININ RIBOSIDE 5'-MONOPHOSPHATE PHOSPHORIBOHYDROLASE"/>
    <property type="match status" value="1"/>
</dbReference>
<dbReference type="Pfam" id="PF18306">
    <property type="entry name" value="LDcluster4"/>
    <property type="match status" value="1"/>
</dbReference>
<proteinExistence type="predicted"/>
<comment type="caution">
    <text evidence="1">The sequence shown here is derived from an EMBL/GenBank/DDBJ whole genome shotgun (WGS) entry which is preliminary data.</text>
</comment>
<dbReference type="EMBL" id="PGXC01000014">
    <property type="protein sequence ID" value="PKK89633.1"/>
    <property type="molecule type" value="Genomic_DNA"/>
</dbReference>
<reference evidence="1 2" key="1">
    <citation type="journal article" date="2017" name="ISME J.">
        <title>Potential for microbial H2 and metal transformations associated with novel bacteria and archaea in deep terrestrial subsurface sediments.</title>
        <authorList>
            <person name="Hernsdorf A.W."/>
            <person name="Amano Y."/>
            <person name="Miyakawa K."/>
            <person name="Ise K."/>
            <person name="Suzuki Y."/>
            <person name="Anantharaman K."/>
            <person name="Probst A."/>
            <person name="Burstein D."/>
            <person name="Thomas B.C."/>
            <person name="Banfield J.F."/>
        </authorList>
    </citation>
    <scope>NUCLEOTIDE SEQUENCE [LARGE SCALE GENOMIC DNA]</scope>
    <source>
        <strain evidence="1">HGW-Wallbacteria-1</strain>
    </source>
</reference>
<dbReference type="AlphaFoldDB" id="A0A2N1PMQ3"/>
<evidence type="ECO:0000313" key="1">
    <source>
        <dbReference type="EMBL" id="PKK89633.1"/>
    </source>
</evidence>
<evidence type="ECO:0000313" key="2">
    <source>
        <dbReference type="Proteomes" id="UP000233256"/>
    </source>
</evidence>